<evidence type="ECO:0000256" key="1">
    <source>
        <dbReference type="SAM" id="Phobius"/>
    </source>
</evidence>
<accession>A0AAE0AM02</accession>
<keyword evidence="1" id="KW-1133">Transmembrane helix</keyword>
<sequence>MENILLVFLEGFHMWTPSVTLHTRDFLDQSFHKVLHCAEHGLYLEDKLTRTKLKGKNLRIDDLPNSTKVGADIVERALKNAGVIWGVEIEKPCSSRSICQYTEVCENLIAAGVIDSTKLGDILYCFIQFFRKRIWTSLNVGFMQFSRSSYQKFFSAMNTSPVNNKNNIENHHTQLLIIFRHFVKGCFAFILVSTLLLRLNWQLSSMQLIMLSPLACVRCGWRVIRLFLVATLRSRSRRVPWHWRPTWIGIWVFGFVLGLIEIEMLHVRRMDYRLRGGPDREDTNGPLFEGRIVRCATKVPHWLDMGMILAKQDYEIENLNERDCEPFRWCCCDSGLSTKKTQLMKTKFIEEGALNATKAVVVDAPVFGLKQDLIQRLLTMMTKR</sequence>
<name>A0AAE0AM02_9ROSI</name>
<feature type="transmembrane region" description="Helical" evidence="1">
    <location>
        <begin position="248"/>
        <end position="265"/>
    </location>
</feature>
<evidence type="ECO:0000313" key="2">
    <source>
        <dbReference type="EMBL" id="KAK3219899.1"/>
    </source>
</evidence>
<organism evidence="2 3">
    <name type="scientific">Dipteronia sinensis</name>
    <dbReference type="NCBI Taxonomy" id="43782"/>
    <lineage>
        <taxon>Eukaryota</taxon>
        <taxon>Viridiplantae</taxon>
        <taxon>Streptophyta</taxon>
        <taxon>Embryophyta</taxon>
        <taxon>Tracheophyta</taxon>
        <taxon>Spermatophyta</taxon>
        <taxon>Magnoliopsida</taxon>
        <taxon>eudicotyledons</taxon>
        <taxon>Gunneridae</taxon>
        <taxon>Pentapetalae</taxon>
        <taxon>rosids</taxon>
        <taxon>malvids</taxon>
        <taxon>Sapindales</taxon>
        <taxon>Sapindaceae</taxon>
        <taxon>Hippocastanoideae</taxon>
        <taxon>Acereae</taxon>
        <taxon>Dipteronia</taxon>
    </lineage>
</organism>
<evidence type="ECO:0000313" key="3">
    <source>
        <dbReference type="Proteomes" id="UP001281410"/>
    </source>
</evidence>
<gene>
    <name evidence="2" type="ORF">Dsin_013869</name>
</gene>
<protein>
    <submittedName>
        <fullName evidence="2">Uncharacterized protein</fullName>
    </submittedName>
</protein>
<keyword evidence="1" id="KW-0812">Transmembrane</keyword>
<dbReference type="EMBL" id="JANJYJ010000004">
    <property type="protein sequence ID" value="KAK3219899.1"/>
    <property type="molecule type" value="Genomic_DNA"/>
</dbReference>
<reference evidence="2" key="1">
    <citation type="journal article" date="2023" name="Plant J.">
        <title>Genome sequences and population genomics provide insights into the demographic history, inbreeding, and mutation load of two 'living fossil' tree species of Dipteronia.</title>
        <authorList>
            <person name="Feng Y."/>
            <person name="Comes H.P."/>
            <person name="Chen J."/>
            <person name="Zhu S."/>
            <person name="Lu R."/>
            <person name="Zhang X."/>
            <person name="Li P."/>
            <person name="Qiu J."/>
            <person name="Olsen K.M."/>
            <person name="Qiu Y."/>
        </authorList>
    </citation>
    <scope>NUCLEOTIDE SEQUENCE</scope>
    <source>
        <strain evidence="2">NBL</strain>
    </source>
</reference>
<comment type="caution">
    <text evidence="2">The sequence shown here is derived from an EMBL/GenBank/DDBJ whole genome shotgun (WGS) entry which is preliminary data.</text>
</comment>
<dbReference type="AlphaFoldDB" id="A0AAE0AM02"/>
<keyword evidence="3" id="KW-1185">Reference proteome</keyword>
<proteinExistence type="predicted"/>
<keyword evidence="1" id="KW-0472">Membrane</keyword>
<dbReference type="Proteomes" id="UP001281410">
    <property type="component" value="Unassembled WGS sequence"/>
</dbReference>